<comment type="caution">
    <text evidence="1">The sequence shown here is derived from an EMBL/GenBank/DDBJ whole genome shotgun (WGS) entry which is preliminary data.</text>
</comment>
<accession>A0ABP0JMI0</accession>
<name>A0ABP0JMI0_9DINO</name>
<reference evidence="1 2" key="1">
    <citation type="submission" date="2024-02" db="EMBL/GenBank/DDBJ databases">
        <authorList>
            <person name="Chen Y."/>
            <person name="Shah S."/>
            <person name="Dougan E. K."/>
            <person name="Thang M."/>
            <person name="Chan C."/>
        </authorList>
    </citation>
    <scope>NUCLEOTIDE SEQUENCE [LARGE SCALE GENOMIC DNA]</scope>
</reference>
<dbReference type="Proteomes" id="UP001642464">
    <property type="component" value="Unassembled WGS sequence"/>
</dbReference>
<evidence type="ECO:0000313" key="1">
    <source>
        <dbReference type="EMBL" id="CAK9015617.1"/>
    </source>
</evidence>
<proteinExistence type="predicted"/>
<dbReference type="InterPro" id="IPR018247">
    <property type="entry name" value="EF_Hand_1_Ca_BS"/>
</dbReference>
<keyword evidence="2" id="KW-1185">Reference proteome</keyword>
<protein>
    <submittedName>
        <fullName evidence="1">Uncharacterized protein</fullName>
    </submittedName>
</protein>
<dbReference type="PROSITE" id="PS00018">
    <property type="entry name" value="EF_HAND_1"/>
    <property type="match status" value="1"/>
</dbReference>
<evidence type="ECO:0000313" key="2">
    <source>
        <dbReference type="Proteomes" id="UP001642464"/>
    </source>
</evidence>
<sequence>MKFQALLWSVCSGCGLAATKQPREPIGPEALAMDEAQAPMCLLQRGAGQGGPHFFDEVPLRKELLAVRGAHPVRNEDPPFVAQQRGASFFDVPLRKELLAAQRAHKDSLIHGLFKERRSAPLESSQAVNVKNPFEAVLDQRLRALRNGASLLSEEQQSKLDDERLREEDDRLRHENQRLERLLAQLSVVSNHSTERRSEEMAAVLTSLLEQAPPPPASATNSSWMGDGSTEMDPKKRILTVSLIICGSVAFLVYVVYHAYVFFKNVREDPNGDHSVDWDDIKEFFAELICCGLSYSSAVNMSFVFVIAAGGFAFLWWQGIIQPFLKEIACYVYLGLVLFLLVGVILAEVWSQFYAIFSVQMDQLDKIMSFLRIDNAKDFAKDMLSEAKSMVTK</sequence>
<organism evidence="1 2">
    <name type="scientific">Durusdinium trenchii</name>
    <dbReference type="NCBI Taxonomy" id="1381693"/>
    <lineage>
        <taxon>Eukaryota</taxon>
        <taxon>Sar</taxon>
        <taxon>Alveolata</taxon>
        <taxon>Dinophyceae</taxon>
        <taxon>Suessiales</taxon>
        <taxon>Symbiodiniaceae</taxon>
        <taxon>Durusdinium</taxon>
    </lineage>
</organism>
<dbReference type="EMBL" id="CAXAMM010007869">
    <property type="protein sequence ID" value="CAK9015617.1"/>
    <property type="molecule type" value="Genomic_DNA"/>
</dbReference>
<gene>
    <name evidence="1" type="ORF">SCF082_LOCUS12838</name>
</gene>